<evidence type="ECO:0008006" key="3">
    <source>
        <dbReference type="Google" id="ProtNLM"/>
    </source>
</evidence>
<protein>
    <recommendedName>
        <fullName evidence="3">Helix-turn-helix domain-containing protein</fullName>
    </recommendedName>
</protein>
<sequence length="227" mass="24526">MNWALAQQTGSPAAKSVLLILANRAGHDGRCWPGIEGIADQTELARRTVIGKIQELEAGGFFCVEHRGGTGKGRKSNVYLLHIGAKCSSCTLGLSANEGKQCATDAGLSAAPAPEPSINHQKNHQSRGADAPDFSKIENLNMEAWDIWQAYRRKTKRKKYTTDMKARELAELPSAAQAACVNHSIGNEYAGLFPDKFKLGGGKKSYYDELAEGIDKLNEQGEGHAVN</sequence>
<dbReference type="Pfam" id="PF13730">
    <property type="entry name" value="HTH_36"/>
    <property type="match status" value="1"/>
</dbReference>
<name>A0A0F9CQX7_9ZZZZ</name>
<evidence type="ECO:0000313" key="2">
    <source>
        <dbReference type="EMBL" id="KKK98996.1"/>
    </source>
</evidence>
<reference evidence="2" key="1">
    <citation type="journal article" date="2015" name="Nature">
        <title>Complex archaea that bridge the gap between prokaryotes and eukaryotes.</title>
        <authorList>
            <person name="Spang A."/>
            <person name="Saw J.H."/>
            <person name="Jorgensen S.L."/>
            <person name="Zaremba-Niedzwiedzka K."/>
            <person name="Martijn J."/>
            <person name="Lind A.E."/>
            <person name="van Eijk R."/>
            <person name="Schleper C."/>
            <person name="Guy L."/>
            <person name="Ettema T.J."/>
        </authorList>
    </citation>
    <scope>NUCLEOTIDE SEQUENCE</scope>
</reference>
<gene>
    <name evidence="2" type="ORF">LCGC14_2637150</name>
</gene>
<dbReference type="InterPro" id="IPR036388">
    <property type="entry name" value="WH-like_DNA-bd_sf"/>
</dbReference>
<dbReference type="EMBL" id="LAZR01045381">
    <property type="protein sequence ID" value="KKK98996.1"/>
    <property type="molecule type" value="Genomic_DNA"/>
</dbReference>
<dbReference type="Gene3D" id="1.10.10.10">
    <property type="entry name" value="Winged helix-like DNA-binding domain superfamily/Winged helix DNA-binding domain"/>
    <property type="match status" value="1"/>
</dbReference>
<organism evidence="2">
    <name type="scientific">marine sediment metagenome</name>
    <dbReference type="NCBI Taxonomy" id="412755"/>
    <lineage>
        <taxon>unclassified sequences</taxon>
        <taxon>metagenomes</taxon>
        <taxon>ecological metagenomes</taxon>
    </lineage>
</organism>
<accession>A0A0F9CQX7</accession>
<evidence type="ECO:0000256" key="1">
    <source>
        <dbReference type="SAM" id="MobiDB-lite"/>
    </source>
</evidence>
<comment type="caution">
    <text evidence="2">The sequence shown here is derived from an EMBL/GenBank/DDBJ whole genome shotgun (WGS) entry which is preliminary data.</text>
</comment>
<feature type="region of interest" description="Disordered" evidence="1">
    <location>
        <begin position="106"/>
        <end position="132"/>
    </location>
</feature>
<proteinExistence type="predicted"/>
<dbReference type="AlphaFoldDB" id="A0A0F9CQX7"/>